<evidence type="ECO:0000313" key="3">
    <source>
        <dbReference type="EMBL" id="MDA0164329.1"/>
    </source>
</evidence>
<dbReference type="PROSITE" id="PS00908">
    <property type="entry name" value="MR_MLE_1"/>
    <property type="match status" value="1"/>
</dbReference>
<dbReference type="InterPro" id="IPR036849">
    <property type="entry name" value="Enolase-like_C_sf"/>
</dbReference>
<dbReference type="InterPro" id="IPR013341">
    <property type="entry name" value="Mandelate_racemase_N_dom"/>
</dbReference>
<dbReference type="CDD" id="cd03316">
    <property type="entry name" value="MR_like"/>
    <property type="match status" value="1"/>
</dbReference>
<dbReference type="Proteomes" id="UP001149140">
    <property type="component" value="Unassembled WGS sequence"/>
</dbReference>
<dbReference type="SUPFAM" id="SSF51604">
    <property type="entry name" value="Enolase C-terminal domain-like"/>
    <property type="match status" value="1"/>
</dbReference>
<dbReference type="PANTHER" id="PTHR48080">
    <property type="entry name" value="D-GALACTONATE DEHYDRATASE-RELATED"/>
    <property type="match status" value="1"/>
</dbReference>
<dbReference type="RefSeq" id="WP_270043580.1">
    <property type="nucleotide sequence ID" value="NZ_JAPDOD010000032.1"/>
</dbReference>
<name>A0A9X3MX46_9ACTN</name>
<dbReference type="Pfam" id="PF13378">
    <property type="entry name" value="MR_MLE_C"/>
    <property type="match status" value="1"/>
</dbReference>
<keyword evidence="4" id="KW-1185">Reference proteome</keyword>
<dbReference type="Pfam" id="PF02746">
    <property type="entry name" value="MR_MLE_N"/>
    <property type="match status" value="1"/>
</dbReference>
<accession>A0A9X3MX46</accession>
<feature type="domain" description="Mandelate racemase/muconate lactonizing enzyme C-terminal" evidence="2">
    <location>
        <begin position="175"/>
        <end position="288"/>
    </location>
</feature>
<dbReference type="SMART" id="SM00922">
    <property type="entry name" value="MR_MLE"/>
    <property type="match status" value="1"/>
</dbReference>
<dbReference type="SFLD" id="SFLDG00179">
    <property type="entry name" value="mandelate_racemase"/>
    <property type="match status" value="1"/>
</dbReference>
<dbReference type="InterPro" id="IPR034593">
    <property type="entry name" value="DgoD-like"/>
</dbReference>
<evidence type="ECO:0000256" key="1">
    <source>
        <dbReference type="ARBA" id="ARBA00023239"/>
    </source>
</evidence>
<keyword evidence="1" id="KW-0456">Lyase</keyword>
<reference evidence="3" key="1">
    <citation type="submission" date="2022-10" db="EMBL/GenBank/DDBJ databases">
        <title>The WGS of Solirubrobacter ginsenosidimutans DSM 21036.</title>
        <authorList>
            <person name="Jiang Z."/>
        </authorList>
    </citation>
    <scope>NUCLEOTIDE SEQUENCE</scope>
    <source>
        <strain evidence="3">DSM 21036</strain>
    </source>
</reference>
<dbReference type="InterPro" id="IPR029017">
    <property type="entry name" value="Enolase-like_N"/>
</dbReference>
<dbReference type="Gene3D" id="3.20.20.120">
    <property type="entry name" value="Enolase-like C-terminal domain"/>
    <property type="match status" value="1"/>
</dbReference>
<dbReference type="AlphaFoldDB" id="A0A9X3MX46"/>
<dbReference type="InterPro" id="IPR018110">
    <property type="entry name" value="Mandel_Rmase/mucon_lact_enz_CS"/>
</dbReference>
<dbReference type="PROSITE" id="PS00909">
    <property type="entry name" value="MR_MLE_2"/>
    <property type="match status" value="1"/>
</dbReference>
<sequence length="424" mass="45543">MRITGVHTAVVEANYDWTFVRVDAEGSGLSGLGECFCAPGLTSIVRDLAPLLIGEDPRDVDRLWAKLRWGSSGAGSSAGIVYNAISGIEAALWDLVGQAYGVPIHRLLGGRFRDSVRMYADCHAGEALHSMDATMVERPARWGQSPVSAVAAGSVRNPEHGRAYAKGVPDEVFTPELYAARARQVVADLGFSALKFDLDVPTPFMQDTASGTLSRAEIKYMVGLAAAVIDAVGESVDVAFDCHWRYQVADASRLCHELEGLGLLWLEDPVPPENVPALARVTRSTSVPICTGENGYMRHGFREAFESGALDVCAPDPQKTGGLLETRRIADYADTHYISMAPHCIASPIGTIANVHVAAAIPNFLALEWHGMSVPFWNDLAVGFDGPVIDGGRIKVPDAPGLGVTLNLDLARQYARPGEPFFDE</sequence>
<dbReference type="InterPro" id="IPR013342">
    <property type="entry name" value="Mandelate_racemase_C"/>
</dbReference>
<dbReference type="EMBL" id="JAPDOD010000032">
    <property type="protein sequence ID" value="MDA0164329.1"/>
    <property type="molecule type" value="Genomic_DNA"/>
</dbReference>
<dbReference type="PANTHER" id="PTHR48080:SF2">
    <property type="entry name" value="D-GALACTONATE DEHYDRATASE"/>
    <property type="match status" value="1"/>
</dbReference>
<comment type="caution">
    <text evidence="3">The sequence shown here is derived from an EMBL/GenBank/DDBJ whole genome shotgun (WGS) entry which is preliminary data.</text>
</comment>
<dbReference type="SUPFAM" id="SSF54826">
    <property type="entry name" value="Enolase N-terminal domain-like"/>
    <property type="match status" value="1"/>
</dbReference>
<dbReference type="SFLD" id="SFLDS00001">
    <property type="entry name" value="Enolase"/>
    <property type="match status" value="1"/>
</dbReference>
<organism evidence="3 4">
    <name type="scientific">Solirubrobacter ginsenosidimutans</name>
    <dbReference type="NCBI Taxonomy" id="490573"/>
    <lineage>
        <taxon>Bacteria</taxon>
        <taxon>Bacillati</taxon>
        <taxon>Actinomycetota</taxon>
        <taxon>Thermoleophilia</taxon>
        <taxon>Solirubrobacterales</taxon>
        <taxon>Solirubrobacteraceae</taxon>
        <taxon>Solirubrobacter</taxon>
    </lineage>
</organism>
<dbReference type="GO" id="GO:0009063">
    <property type="term" value="P:amino acid catabolic process"/>
    <property type="evidence" value="ECO:0007669"/>
    <property type="project" value="InterPro"/>
</dbReference>
<gene>
    <name evidence="3" type="ORF">OM076_28925</name>
</gene>
<dbReference type="GO" id="GO:0016829">
    <property type="term" value="F:lyase activity"/>
    <property type="evidence" value="ECO:0007669"/>
    <property type="project" value="UniProtKB-KW"/>
</dbReference>
<dbReference type="Gene3D" id="3.30.390.10">
    <property type="entry name" value="Enolase-like, N-terminal domain"/>
    <property type="match status" value="1"/>
</dbReference>
<proteinExistence type="predicted"/>
<protein>
    <submittedName>
        <fullName evidence="3">Mandelate racemase/muconate lactonizing enzyme family protein</fullName>
    </submittedName>
</protein>
<dbReference type="InterPro" id="IPR029065">
    <property type="entry name" value="Enolase_C-like"/>
</dbReference>
<evidence type="ECO:0000259" key="2">
    <source>
        <dbReference type="SMART" id="SM00922"/>
    </source>
</evidence>
<evidence type="ECO:0000313" key="4">
    <source>
        <dbReference type="Proteomes" id="UP001149140"/>
    </source>
</evidence>